<name>A0A813L2A9_POLGL</name>
<dbReference type="SUPFAM" id="SSF49785">
    <property type="entry name" value="Galactose-binding domain-like"/>
    <property type="match status" value="1"/>
</dbReference>
<dbReference type="OMA" id="EDQTYAK"/>
<evidence type="ECO:0000313" key="7">
    <source>
        <dbReference type="Proteomes" id="UP000654075"/>
    </source>
</evidence>
<organism evidence="5 6">
    <name type="scientific">Polarella glacialis</name>
    <name type="common">Dinoflagellate</name>
    <dbReference type="NCBI Taxonomy" id="89957"/>
    <lineage>
        <taxon>Eukaryota</taxon>
        <taxon>Sar</taxon>
        <taxon>Alveolata</taxon>
        <taxon>Dinophyceae</taxon>
        <taxon>Suessiales</taxon>
        <taxon>Suessiaceae</taxon>
        <taxon>Polarella</taxon>
    </lineage>
</organism>
<dbReference type="Pfam" id="PF06201">
    <property type="entry name" value="PITH"/>
    <property type="match status" value="1"/>
</dbReference>
<dbReference type="OrthoDB" id="2635at2759"/>
<dbReference type="EMBL" id="CAJNNV010004619">
    <property type="protein sequence ID" value="CAE8590987.1"/>
    <property type="molecule type" value="Genomic_DNA"/>
</dbReference>
<evidence type="ECO:0000313" key="4">
    <source>
        <dbReference type="EMBL" id="CAE8590987.1"/>
    </source>
</evidence>
<evidence type="ECO:0000313" key="5">
    <source>
        <dbReference type="EMBL" id="CAE8717922.1"/>
    </source>
</evidence>
<feature type="region of interest" description="Disordered" evidence="2">
    <location>
        <begin position="1"/>
        <end position="25"/>
    </location>
</feature>
<accession>A0A813L2A9</accession>
<dbReference type="InterPro" id="IPR008979">
    <property type="entry name" value="Galactose-bd-like_sf"/>
</dbReference>
<comment type="similarity">
    <text evidence="1">Belongs to the PITHD1 family.</text>
</comment>
<gene>
    <name evidence="4" type="ORF">PGLA1383_LOCUS9684</name>
    <name evidence="5" type="ORF">PGLA2088_LOCUS39772</name>
</gene>
<evidence type="ECO:0000313" key="6">
    <source>
        <dbReference type="Proteomes" id="UP000626109"/>
    </source>
</evidence>
<feature type="domain" description="PITH" evidence="3">
    <location>
        <begin position="27"/>
        <end position="149"/>
    </location>
</feature>
<dbReference type="EMBL" id="CAJNNW010033266">
    <property type="protein sequence ID" value="CAE8717922.1"/>
    <property type="molecule type" value="Genomic_DNA"/>
</dbReference>
<evidence type="ECO:0000259" key="3">
    <source>
        <dbReference type="PROSITE" id="PS51532"/>
    </source>
</evidence>
<dbReference type="GO" id="GO:0005737">
    <property type="term" value="C:cytoplasm"/>
    <property type="evidence" value="ECO:0007669"/>
    <property type="project" value="UniProtKB-ARBA"/>
</dbReference>
<dbReference type="Proteomes" id="UP000654075">
    <property type="component" value="Unassembled WGS sequence"/>
</dbReference>
<proteinExistence type="inferred from homology"/>
<dbReference type="Gene3D" id="2.60.120.470">
    <property type="entry name" value="PITH domain"/>
    <property type="match status" value="1"/>
</dbReference>
<dbReference type="AlphaFoldDB" id="A0A813L2A9"/>
<dbReference type="InterPro" id="IPR010400">
    <property type="entry name" value="PITH_dom"/>
</dbReference>
<dbReference type="PROSITE" id="PS51532">
    <property type="entry name" value="PITH"/>
    <property type="match status" value="1"/>
</dbReference>
<comment type="caution">
    <text evidence="5">The sequence shown here is derived from an EMBL/GenBank/DDBJ whole genome shotgun (WGS) entry which is preliminary data.</text>
</comment>
<feature type="non-terminal residue" evidence="5">
    <location>
        <position position="149"/>
    </location>
</feature>
<keyword evidence="7" id="KW-1185">Reference proteome</keyword>
<dbReference type="InterPro" id="IPR037047">
    <property type="entry name" value="PITH_dom_sf"/>
</dbReference>
<dbReference type="PANTHER" id="PTHR12175">
    <property type="entry name" value="AD039 HT014 THIOREDOXIN FAMILY TRP26"/>
    <property type="match status" value="1"/>
</dbReference>
<protein>
    <recommendedName>
        <fullName evidence="3">PITH domain-containing protein</fullName>
    </recommendedName>
</protein>
<dbReference type="Proteomes" id="UP000626109">
    <property type="component" value="Unassembled WGS sequence"/>
</dbReference>
<reference evidence="5" key="1">
    <citation type="submission" date="2021-02" db="EMBL/GenBank/DDBJ databases">
        <authorList>
            <person name="Dougan E. K."/>
            <person name="Rhodes N."/>
            <person name="Thang M."/>
            <person name="Chan C."/>
        </authorList>
    </citation>
    <scope>NUCLEOTIDE SEQUENCE</scope>
</reference>
<sequence length="149" mass="16683">MKGVNNESSNTDKMRAHQMKAKSSGDALRHEDVDLMVCTDLIDQSRTAVLNGLSSQATLLEVLAPNPEDKVLVSDVDPQLLMKIVFKERVNLTSVSLRFSKPPAEEEDQTYAKPRLIKIFCNSEDLDFGDVEEMPAFAQWVSDKPDEVE</sequence>
<dbReference type="InterPro" id="IPR045099">
    <property type="entry name" value="PITH1-like"/>
</dbReference>
<dbReference type="PANTHER" id="PTHR12175:SF1">
    <property type="entry name" value="PITH DOMAIN-CONTAINING PROTEIN 1"/>
    <property type="match status" value="1"/>
</dbReference>
<evidence type="ECO:0000256" key="1">
    <source>
        <dbReference type="ARBA" id="ARBA00025788"/>
    </source>
</evidence>
<evidence type="ECO:0000256" key="2">
    <source>
        <dbReference type="SAM" id="MobiDB-lite"/>
    </source>
</evidence>